<gene>
    <name evidence="2" type="ORF">FA09DRAFT_18371</name>
</gene>
<feature type="compositionally biased region" description="Low complexity" evidence="1">
    <location>
        <begin position="485"/>
        <end position="499"/>
    </location>
</feature>
<protein>
    <submittedName>
        <fullName evidence="2">Uncharacterized protein</fullName>
    </submittedName>
</protein>
<dbReference type="EMBL" id="KZ819292">
    <property type="protein sequence ID" value="PWN98133.1"/>
    <property type="molecule type" value="Genomic_DNA"/>
</dbReference>
<feature type="region of interest" description="Disordered" evidence="1">
    <location>
        <begin position="485"/>
        <end position="548"/>
    </location>
</feature>
<feature type="compositionally biased region" description="Pro residues" evidence="1">
    <location>
        <begin position="623"/>
        <end position="639"/>
    </location>
</feature>
<feature type="compositionally biased region" description="Polar residues" evidence="1">
    <location>
        <begin position="348"/>
        <end position="359"/>
    </location>
</feature>
<evidence type="ECO:0000256" key="1">
    <source>
        <dbReference type="SAM" id="MobiDB-lite"/>
    </source>
</evidence>
<evidence type="ECO:0000313" key="3">
    <source>
        <dbReference type="Proteomes" id="UP000245946"/>
    </source>
</evidence>
<keyword evidence="3" id="KW-1185">Reference proteome</keyword>
<feature type="compositionally biased region" description="Low complexity" evidence="1">
    <location>
        <begin position="509"/>
        <end position="544"/>
    </location>
</feature>
<feature type="compositionally biased region" description="Low complexity" evidence="1">
    <location>
        <begin position="640"/>
        <end position="653"/>
    </location>
</feature>
<feature type="region of interest" description="Disordered" evidence="1">
    <location>
        <begin position="1"/>
        <end position="322"/>
    </location>
</feature>
<feature type="region of interest" description="Disordered" evidence="1">
    <location>
        <begin position="345"/>
        <end position="452"/>
    </location>
</feature>
<evidence type="ECO:0000313" key="2">
    <source>
        <dbReference type="EMBL" id="PWN98133.1"/>
    </source>
</evidence>
<proteinExistence type="predicted"/>
<feature type="compositionally biased region" description="Polar residues" evidence="1">
    <location>
        <begin position="91"/>
        <end position="100"/>
    </location>
</feature>
<feature type="compositionally biased region" description="Low complexity" evidence="1">
    <location>
        <begin position="312"/>
        <end position="322"/>
    </location>
</feature>
<name>A0A316ZD06_9BASI</name>
<dbReference type="Proteomes" id="UP000245946">
    <property type="component" value="Unassembled WGS sequence"/>
</dbReference>
<sequence>MAPLSSPSRPATRSTAVRRIVGDAQPASAVTELPPAADHDDLFGSSDSGSDDEGDISGTSASAVDAITRAAAASPPAPRLAGIALPLGRGSNRTSATSTPAKGLSPAPAACRTSPSEPAVGPVAGGAVRGHTQNVRAPPAALPSLPSQNRPERRPLGPFSPSVPTGTPLGSSTSRSRSGTPRSSRQDDDARASSSRRPASPRDSQSLEKVSWPSPSTEQGGKALPPARFAPAEQPGTLENEMGTSARLNKRGGLAATGAVTDIVSRAKRQRIAGQEARTRRESAPVSASGSASPAPRRVAAPVPPPRRPDARPVAVPSAASTNLSLDAASTSALSGDQMLQLLLAQMEDSQVNGGSPRSASAGDPNVPSPLRSGADLMLGSPAAHPPGTPRSVIFRPPPDPLQAKGAGPQSRRLAKPALPKDLQDGISGKTATASTRRQTASSRSPDPDVSIPRSLLESLIAANSAGNLPANAQAALQRALAASASSEAPSPAASTPRARVGRARVERSQSALSTAASTSASGSASPLPEAPEAAGSSAPAAPAFPVDPRPESVEAMLARQLADATTVHARLVSNLYRLKVDAYVLASARQVVNERIATQHDIAYRRSFINQRGPGSISGPPIVDPPPLPVPPPRPPPAQANDASDDAAATSQSVFERVLSGAYDVDSDLLNGLGL</sequence>
<feature type="compositionally biased region" description="Low complexity" evidence="1">
    <location>
        <begin position="137"/>
        <end position="147"/>
    </location>
</feature>
<organism evidence="2 3">
    <name type="scientific">Tilletiopsis washingtonensis</name>
    <dbReference type="NCBI Taxonomy" id="58919"/>
    <lineage>
        <taxon>Eukaryota</taxon>
        <taxon>Fungi</taxon>
        <taxon>Dikarya</taxon>
        <taxon>Basidiomycota</taxon>
        <taxon>Ustilaginomycotina</taxon>
        <taxon>Exobasidiomycetes</taxon>
        <taxon>Entylomatales</taxon>
        <taxon>Entylomatales incertae sedis</taxon>
        <taxon>Tilletiopsis</taxon>
    </lineage>
</organism>
<feature type="compositionally biased region" description="Low complexity" evidence="1">
    <location>
        <begin position="192"/>
        <end position="204"/>
    </location>
</feature>
<feature type="compositionally biased region" description="Polar residues" evidence="1">
    <location>
        <begin position="1"/>
        <end position="15"/>
    </location>
</feature>
<accession>A0A316ZD06</accession>
<dbReference type="GeneID" id="37266890"/>
<dbReference type="RefSeq" id="XP_025598412.1">
    <property type="nucleotide sequence ID" value="XM_025739344.1"/>
</dbReference>
<reference evidence="2 3" key="1">
    <citation type="journal article" date="2018" name="Mol. Biol. Evol.">
        <title>Broad Genomic Sampling Reveals a Smut Pathogenic Ancestry of the Fungal Clade Ustilaginomycotina.</title>
        <authorList>
            <person name="Kijpornyongpan T."/>
            <person name="Mondo S.J."/>
            <person name="Barry K."/>
            <person name="Sandor L."/>
            <person name="Lee J."/>
            <person name="Lipzen A."/>
            <person name="Pangilinan J."/>
            <person name="LaButti K."/>
            <person name="Hainaut M."/>
            <person name="Henrissat B."/>
            <person name="Grigoriev I.V."/>
            <person name="Spatafora J.W."/>
            <person name="Aime M.C."/>
        </authorList>
    </citation>
    <scope>NUCLEOTIDE SEQUENCE [LARGE SCALE GENOMIC DNA]</scope>
    <source>
        <strain evidence="2 3">MCA 4186</strain>
    </source>
</reference>
<feature type="compositionally biased region" description="Low complexity" evidence="1">
    <location>
        <begin position="431"/>
        <end position="445"/>
    </location>
</feature>
<feature type="compositionally biased region" description="Low complexity" evidence="1">
    <location>
        <begin position="613"/>
        <end position="622"/>
    </location>
</feature>
<feature type="compositionally biased region" description="Low complexity" evidence="1">
    <location>
        <begin position="160"/>
        <end position="183"/>
    </location>
</feature>
<dbReference type="AlphaFoldDB" id="A0A316ZD06"/>
<feature type="compositionally biased region" description="Low complexity" evidence="1">
    <location>
        <begin position="284"/>
        <end position="301"/>
    </location>
</feature>
<feature type="region of interest" description="Disordered" evidence="1">
    <location>
        <begin position="612"/>
        <end position="653"/>
    </location>
</feature>